<organism evidence="2 3">
    <name type="scientific">Anisodus tanguticus</name>
    <dbReference type="NCBI Taxonomy" id="243964"/>
    <lineage>
        <taxon>Eukaryota</taxon>
        <taxon>Viridiplantae</taxon>
        <taxon>Streptophyta</taxon>
        <taxon>Embryophyta</taxon>
        <taxon>Tracheophyta</taxon>
        <taxon>Spermatophyta</taxon>
        <taxon>Magnoliopsida</taxon>
        <taxon>eudicotyledons</taxon>
        <taxon>Gunneridae</taxon>
        <taxon>Pentapetalae</taxon>
        <taxon>asterids</taxon>
        <taxon>lamiids</taxon>
        <taxon>Solanales</taxon>
        <taxon>Solanaceae</taxon>
        <taxon>Solanoideae</taxon>
        <taxon>Hyoscyameae</taxon>
        <taxon>Anisodus</taxon>
    </lineage>
</organism>
<name>A0AAE1RS05_9SOLA</name>
<evidence type="ECO:0000313" key="3">
    <source>
        <dbReference type="Proteomes" id="UP001291623"/>
    </source>
</evidence>
<dbReference type="AlphaFoldDB" id="A0AAE1RS05"/>
<comment type="caution">
    <text evidence="2">The sequence shown here is derived from an EMBL/GenBank/DDBJ whole genome shotgun (WGS) entry which is preliminary data.</text>
</comment>
<keyword evidence="1" id="KW-0812">Transmembrane</keyword>
<sequence length="198" mass="22233">MMVTLCGKYRVEIENTEIVSSFTFISAVVSALLIIVASLSQVAHDAQKGNKETIYVKMLASVLTPMREWSEKRVLSHHENFSRCLITIGILLSLTKWAKQIVAQPSDGVSTNSNFGSGVKMRKSQYMIWDPGGEKLSRYYWTELPDVCVVGSSGYPVELVKVHAPYLDKYVAKSYFSKHDNLVDSTFEDFIAHDILSL</sequence>
<dbReference type="Proteomes" id="UP001291623">
    <property type="component" value="Unassembled WGS sequence"/>
</dbReference>
<proteinExistence type="predicted"/>
<evidence type="ECO:0000256" key="1">
    <source>
        <dbReference type="SAM" id="Phobius"/>
    </source>
</evidence>
<accession>A0AAE1RS05</accession>
<dbReference type="EMBL" id="JAVYJV010000013">
    <property type="protein sequence ID" value="KAK4356209.1"/>
    <property type="molecule type" value="Genomic_DNA"/>
</dbReference>
<feature type="transmembrane region" description="Helical" evidence="1">
    <location>
        <begin position="18"/>
        <end position="39"/>
    </location>
</feature>
<keyword evidence="1" id="KW-0472">Membrane</keyword>
<keyword evidence="3" id="KW-1185">Reference proteome</keyword>
<gene>
    <name evidence="2" type="ORF">RND71_025180</name>
</gene>
<protein>
    <submittedName>
        <fullName evidence="2">Uncharacterized protein</fullName>
    </submittedName>
</protein>
<evidence type="ECO:0000313" key="2">
    <source>
        <dbReference type="EMBL" id="KAK4356209.1"/>
    </source>
</evidence>
<keyword evidence="1" id="KW-1133">Transmembrane helix</keyword>
<reference evidence="2" key="1">
    <citation type="submission" date="2023-12" db="EMBL/GenBank/DDBJ databases">
        <title>Genome assembly of Anisodus tanguticus.</title>
        <authorList>
            <person name="Wang Y.-J."/>
        </authorList>
    </citation>
    <scope>NUCLEOTIDE SEQUENCE</scope>
    <source>
        <strain evidence="2">KB-2021</strain>
        <tissue evidence="2">Leaf</tissue>
    </source>
</reference>